<comment type="caution">
    <text evidence="1">The sequence shown here is derived from an EMBL/GenBank/DDBJ whole genome shotgun (WGS) entry which is preliminary data.</text>
</comment>
<dbReference type="EMBL" id="JAHQIW010002851">
    <property type="protein sequence ID" value="KAJ1356625.1"/>
    <property type="molecule type" value="Genomic_DNA"/>
</dbReference>
<evidence type="ECO:0000313" key="1">
    <source>
        <dbReference type="EMBL" id="KAJ1356625.1"/>
    </source>
</evidence>
<keyword evidence="2" id="KW-1185">Reference proteome</keyword>
<evidence type="ECO:0000313" key="2">
    <source>
        <dbReference type="Proteomes" id="UP001196413"/>
    </source>
</evidence>
<accession>A0AAD5MDJ2</accession>
<protein>
    <submittedName>
        <fullName evidence="1">Uncharacterized protein</fullName>
    </submittedName>
</protein>
<organism evidence="1 2">
    <name type="scientific">Parelaphostrongylus tenuis</name>
    <name type="common">Meningeal worm</name>
    <dbReference type="NCBI Taxonomy" id="148309"/>
    <lineage>
        <taxon>Eukaryota</taxon>
        <taxon>Metazoa</taxon>
        <taxon>Ecdysozoa</taxon>
        <taxon>Nematoda</taxon>
        <taxon>Chromadorea</taxon>
        <taxon>Rhabditida</taxon>
        <taxon>Rhabditina</taxon>
        <taxon>Rhabditomorpha</taxon>
        <taxon>Strongyloidea</taxon>
        <taxon>Metastrongylidae</taxon>
        <taxon>Parelaphostrongylus</taxon>
    </lineage>
</organism>
<gene>
    <name evidence="1" type="ORF">KIN20_014359</name>
</gene>
<reference evidence="1" key="1">
    <citation type="submission" date="2021-06" db="EMBL/GenBank/DDBJ databases">
        <title>Parelaphostrongylus tenuis whole genome reference sequence.</title>
        <authorList>
            <person name="Garwood T.J."/>
            <person name="Larsen P.A."/>
            <person name="Fountain-Jones N.M."/>
            <person name="Garbe J.R."/>
            <person name="Macchietto M.G."/>
            <person name="Kania S.A."/>
            <person name="Gerhold R.W."/>
            <person name="Richards J.E."/>
            <person name="Wolf T.M."/>
        </authorList>
    </citation>
    <scope>NUCLEOTIDE SEQUENCE</scope>
    <source>
        <strain evidence="1">MNPRO001-30</strain>
        <tissue evidence="1">Meninges</tissue>
    </source>
</reference>
<name>A0AAD5MDJ2_PARTN</name>
<sequence>MAILAKTDPRNTSTLVLLSFLIEKLISTPHFHEQHGEHPVSLKGYLPESAP</sequence>
<proteinExistence type="predicted"/>
<dbReference type="AlphaFoldDB" id="A0AAD5MDJ2"/>
<dbReference type="Proteomes" id="UP001196413">
    <property type="component" value="Unassembled WGS sequence"/>
</dbReference>